<keyword evidence="1" id="KW-0732">Signal</keyword>
<reference evidence="2 3" key="1">
    <citation type="submission" date="2018-04" db="EMBL/GenBank/DDBJ databases">
        <title>Denitrifier Microvirgula.</title>
        <authorList>
            <person name="Anderson E."/>
            <person name="Jang J."/>
            <person name="Ishii S."/>
        </authorList>
    </citation>
    <scope>NUCLEOTIDE SEQUENCE [LARGE SCALE GENOMIC DNA]</scope>
    <source>
        <strain evidence="2 3">BE2.4</strain>
    </source>
</reference>
<dbReference type="EMBL" id="CP028519">
    <property type="protein sequence ID" value="AVY93916.1"/>
    <property type="molecule type" value="Genomic_DNA"/>
</dbReference>
<gene>
    <name evidence="2" type="ORF">DAI18_07560</name>
</gene>
<dbReference type="Proteomes" id="UP000244173">
    <property type="component" value="Chromosome"/>
</dbReference>
<proteinExistence type="predicted"/>
<evidence type="ECO:0000313" key="3">
    <source>
        <dbReference type="Proteomes" id="UP000244173"/>
    </source>
</evidence>
<accession>A0A2S0P979</accession>
<dbReference type="KEGG" id="maer:DAI18_07560"/>
<dbReference type="RefSeq" id="WP_036386088.1">
    <property type="nucleotide sequence ID" value="NZ_CALFSO010000147.1"/>
</dbReference>
<evidence type="ECO:0008006" key="4">
    <source>
        <dbReference type="Google" id="ProtNLM"/>
    </source>
</evidence>
<evidence type="ECO:0000313" key="2">
    <source>
        <dbReference type="EMBL" id="AVY93916.1"/>
    </source>
</evidence>
<keyword evidence="3" id="KW-1185">Reference proteome</keyword>
<evidence type="ECO:0000256" key="1">
    <source>
        <dbReference type="SAM" id="SignalP"/>
    </source>
</evidence>
<organism evidence="2 3">
    <name type="scientific">Microvirgula aerodenitrificans</name>
    <dbReference type="NCBI Taxonomy" id="57480"/>
    <lineage>
        <taxon>Bacteria</taxon>
        <taxon>Pseudomonadati</taxon>
        <taxon>Pseudomonadota</taxon>
        <taxon>Betaproteobacteria</taxon>
        <taxon>Neisseriales</taxon>
        <taxon>Aquaspirillaceae</taxon>
        <taxon>Microvirgula</taxon>
    </lineage>
</organism>
<feature type="chain" id="PRO_5015409997" description="Fap" evidence="1">
    <location>
        <begin position="25"/>
        <end position="137"/>
    </location>
</feature>
<protein>
    <recommendedName>
        <fullName evidence="4">Fap</fullName>
    </recommendedName>
</protein>
<sequence length="137" mass="13619">MNTTSYFRPMLVSLLAAHAGLALADGGNIVIRRELPVTPYFQLANTPKNPQTTTVNTDRSPEVLGSMGIGEANSALLGARPGVYGTQSGSTAQAVTAPIGSNLSTMGGSQGGGASGGASGSLGGSIANTVTRSLGIR</sequence>
<dbReference type="AlphaFoldDB" id="A0A2S0P979"/>
<dbReference type="STRING" id="1122240.GCA_000620105_02429"/>
<name>A0A2S0P979_9NEIS</name>
<feature type="signal peptide" evidence="1">
    <location>
        <begin position="1"/>
        <end position="24"/>
    </location>
</feature>